<reference evidence="3" key="1">
    <citation type="submission" date="2018-06" db="EMBL/GenBank/DDBJ databases">
        <title>Whole genome sequencing of four bacterial strains from South Shetland trench revealing bio-synthetic gene clusters.</title>
        <authorList>
            <person name="Abdel-Mageed W.M."/>
            <person name="Lehri B."/>
            <person name="Jarmusch S."/>
            <person name="Miranda K."/>
            <person name="Goodfellow M."/>
            <person name="Jaspars M."/>
            <person name="Karlyshev A.V."/>
        </authorList>
    </citation>
    <scope>NUCLEOTIDE SEQUENCE [LARGE SCALE GENOMIC DNA]</scope>
    <source>
        <strain evidence="3">SST4</strain>
    </source>
</reference>
<proteinExistence type="predicted"/>
<dbReference type="Proteomes" id="UP000252204">
    <property type="component" value="Unassembled WGS sequence"/>
</dbReference>
<keyword evidence="3" id="KW-1185">Reference proteome</keyword>
<organism evidence="2 3">
    <name type="scientific">Vreelandella sulfidaeris</name>
    <dbReference type="NCBI Taxonomy" id="115553"/>
    <lineage>
        <taxon>Bacteria</taxon>
        <taxon>Pseudomonadati</taxon>
        <taxon>Pseudomonadota</taxon>
        <taxon>Gammaproteobacteria</taxon>
        <taxon>Oceanospirillales</taxon>
        <taxon>Halomonadaceae</taxon>
        <taxon>Vreelandella</taxon>
    </lineage>
</organism>
<dbReference type="EMBL" id="QNTU01000011">
    <property type="protein sequence ID" value="RBI66139.1"/>
    <property type="molecule type" value="Genomic_DNA"/>
</dbReference>
<dbReference type="PRINTS" id="PR00507">
    <property type="entry name" value="N12N6MTFRASE"/>
</dbReference>
<dbReference type="Gene3D" id="3.40.50.150">
    <property type="entry name" value="Vaccinia Virus protein VP39"/>
    <property type="match status" value="1"/>
</dbReference>
<keyword evidence="2" id="KW-0255">Endonuclease</keyword>
<dbReference type="AlphaFoldDB" id="A0A365TKL6"/>
<dbReference type="SUPFAM" id="SSF53335">
    <property type="entry name" value="S-adenosyl-L-methionine-dependent methyltransferases"/>
    <property type="match status" value="1"/>
</dbReference>
<protein>
    <submittedName>
        <fullName evidence="2">Restriction endonuclease subunit M</fullName>
    </submittedName>
</protein>
<evidence type="ECO:0000259" key="1">
    <source>
        <dbReference type="Pfam" id="PF13708"/>
    </source>
</evidence>
<evidence type="ECO:0000313" key="3">
    <source>
        <dbReference type="Proteomes" id="UP000252204"/>
    </source>
</evidence>
<dbReference type="CDD" id="cd02440">
    <property type="entry name" value="AdoMet_MTases"/>
    <property type="match status" value="1"/>
</dbReference>
<feature type="domain" description="DUF4942" evidence="1">
    <location>
        <begin position="90"/>
        <end position="269"/>
    </location>
</feature>
<keyword evidence="2" id="KW-0378">Hydrolase</keyword>
<gene>
    <name evidence="2" type="ORF">DQ400_15480</name>
</gene>
<accession>A0A365TKL6</accession>
<dbReference type="GO" id="GO:0004519">
    <property type="term" value="F:endonuclease activity"/>
    <property type="evidence" value="ECO:0007669"/>
    <property type="project" value="UniProtKB-KW"/>
</dbReference>
<sequence length="552" mass="62196">MIHEAIDSHDSTEYLGDMGEFFAPASTDMVDGLVGRYNAMRRRVEEVAALLDGDRKGVINYFIQGNRKHDNTRYSSLSAENIFIEEGAIAALNAEYWDRALKMTDVLDFMPQTRRSEWWEQINEMKTPDFTEETVRATLTELLMMRGTFLAERVDGIFRALSREHVTNRPEGFYKRMILNYVVTSYETVNHDQAGHINDLRSVIAKFMGRDEPNWQATSRLIDIARRTPGKRFMVDGGALYLKVFKKGTAHLEVHPEIAFRLNQVLAHLHPTAIPSQFRTPPKRKPKDFVLMDRPLQFAVINLLGSMRSVPTRCPSHLRHLETRSPKTENPWAIEFDYGVKDKVALAEAEQVLKAIGGVKVFSDNGAVSWFEFGYHTKPILDEIVASGCIPDHKSHQYYPTPERLAYEVVELAEINDQDTVLEPSAGQGHIADMLPKDRTTCVELAPLHCKVLAAKGFRCHQADFLEWANTARSYTKIVMNPPYSKGRALHHLEAAASCLAPGGRLVAILPGSMRGKDLLPGWEVEWTASYQGEFAGTGVNVTILVADKPAQ</sequence>
<dbReference type="InterPro" id="IPR029063">
    <property type="entry name" value="SAM-dependent_MTases_sf"/>
</dbReference>
<comment type="caution">
    <text evidence="2">The sequence shown here is derived from an EMBL/GenBank/DDBJ whole genome shotgun (WGS) entry which is preliminary data.</text>
</comment>
<dbReference type="InterPro" id="IPR031339">
    <property type="entry name" value="DUF4942"/>
</dbReference>
<dbReference type="Pfam" id="PF13708">
    <property type="entry name" value="DUF4942"/>
    <property type="match status" value="1"/>
</dbReference>
<evidence type="ECO:0000313" key="2">
    <source>
        <dbReference type="EMBL" id="RBI66139.1"/>
    </source>
</evidence>
<dbReference type="RefSeq" id="WP_113270593.1">
    <property type="nucleotide sequence ID" value="NZ_QNTU01000011.1"/>
</dbReference>
<name>A0A365TKL6_9GAMM</name>
<dbReference type="OrthoDB" id="6128088at2"/>
<keyword evidence="2" id="KW-0540">Nuclease</keyword>